<proteinExistence type="predicted"/>
<dbReference type="AlphaFoldDB" id="X1SDQ1"/>
<accession>X1SDQ1</accession>
<name>X1SDQ1_9ZZZZ</name>
<sequence>MEELSLNLSILGKTLDVLLSLENRWPERKDELQKTYVNLHTIRQLLIRESPRPYKYTEEDNRIGMEVAMIKQIEHDRLTKIKLKAQLEELGMYL</sequence>
<protein>
    <submittedName>
        <fullName evidence="1">Uncharacterized protein</fullName>
    </submittedName>
</protein>
<gene>
    <name evidence="1" type="ORF">S12H4_10821</name>
</gene>
<evidence type="ECO:0000313" key="1">
    <source>
        <dbReference type="EMBL" id="GAI65919.1"/>
    </source>
</evidence>
<organism evidence="1">
    <name type="scientific">marine sediment metagenome</name>
    <dbReference type="NCBI Taxonomy" id="412755"/>
    <lineage>
        <taxon>unclassified sequences</taxon>
        <taxon>metagenomes</taxon>
        <taxon>ecological metagenomes</taxon>
    </lineage>
</organism>
<reference evidence="1" key="1">
    <citation type="journal article" date="2014" name="Front. Microbiol.">
        <title>High frequency of phylogenetically diverse reductive dehalogenase-homologous genes in deep subseafloor sedimentary metagenomes.</title>
        <authorList>
            <person name="Kawai M."/>
            <person name="Futagami T."/>
            <person name="Toyoda A."/>
            <person name="Takaki Y."/>
            <person name="Nishi S."/>
            <person name="Hori S."/>
            <person name="Arai W."/>
            <person name="Tsubouchi T."/>
            <person name="Morono Y."/>
            <person name="Uchiyama I."/>
            <person name="Ito T."/>
            <person name="Fujiyama A."/>
            <person name="Inagaki F."/>
            <person name="Takami H."/>
        </authorList>
    </citation>
    <scope>NUCLEOTIDE SEQUENCE</scope>
    <source>
        <strain evidence="1">Expedition CK06-06</strain>
    </source>
</reference>
<dbReference type="EMBL" id="BARW01004717">
    <property type="protein sequence ID" value="GAI65919.1"/>
    <property type="molecule type" value="Genomic_DNA"/>
</dbReference>
<comment type="caution">
    <text evidence="1">The sequence shown here is derived from an EMBL/GenBank/DDBJ whole genome shotgun (WGS) entry which is preliminary data.</text>
</comment>